<dbReference type="Proteomes" id="UP001480595">
    <property type="component" value="Unassembled WGS sequence"/>
</dbReference>
<accession>A0ABR1VK25</accession>
<sequence>MSSSNEDLRFKITGIDAGDADNVTIIIEDSGGRRIAVSVSSDHTPESAAADELIGLIHTPSMDKSSGWFDADPIWDAIDDAGASFFTPSDDRIECDQNLAPIYDREANIALKHPGGDAVQGFKIDDDLPQVSAADVPVLEIFSHGIGIECRVLVGDREMFCLAEPTGLCFPPFLHHLTTMQAVEKCRSNCPALCRIPKLLGYVMHAELGHVVGLLSECAPLGLQDGDESATYMDRLRAAAKERRQNWVRQIRETVNGLHQNDLIWRHGHLSKVLVDTNDDAWLTGFGDIHNKGDGVTELISAMEGDNEAVRSIARILGAEEEDHIIAGLTQETSEVIRSNGG</sequence>
<dbReference type="GeneID" id="92091382"/>
<organism evidence="1 2">
    <name type="scientific">Apiospora phragmitis</name>
    <dbReference type="NCBI Taxonomy" id="2905665"/>
    <lineage>
        <taxon>Eukaryota</taxon>
        <taxon>Fungi</taxon>
        <taxon>Dikarya</taxon>
        <taxon>Ascomycota</taxon>
        <taxon>Pezizomycotina</taxon>
        <taxon>Sordariomycetes</taxon>
        <taxon>Xylariomycetidae</taxon>
        <taxon>Amphisphaeriales</taxon>
        <taxon>Apiosporaceae</taxon>
        <taxon>Apiospora</taxon>
    </lineage>
</organism>
<keyword evidence="2" id="KW-1185">Reference proteome</keyword>
<dbReference type="RefSeq" id="XP_066717588.1">
    <property type="nucleotide sequence ID" value="XM_066858319.1"/>
</dbReference>
<proteinExistence type="predicted"/>
<comment type="caution">
    <text evidence="1">The sequence shown here is derived from an EMBL/GenBank/DDBJ whole genome shotgun (WGS) entry which is preliminary data.</text>
</comment>
<protein>
    <submittedName>
        <fullName evidence="1">Uncharacterized protein</fullName>
    </submittedName>
</protein>
<name>A0ABR1VK25_9PEZI</name>
<gene>
    <name evidence="1" type="ORF">PG994_006910</name>
</gene>
<reference evidence="1 2" key="1">
    <citation type="submission" date="2023-01" db="EMBL/GenBank/DDBJ databases">
        <title>Analysis of 21 Apiospora genomes using comparative genomics revels a genus with tremendous synthesis potential of carbohydrate active enzymes and secondary metabolites.</title>
        <authorList>
            <person name="Sorensen T."/>
        </authorList>
    </citation>
    <scope>NUCLEOTIDE SEQUENCE [LARGE SCALE GENOMIC DNA]</scope>
    <source>
        <strain evidence="1 2">CBS 135458</strain>
    </source>
</reference>
<evidence type="ECO:0000313" key="1">
    <source>
        <dbReference type="EMBL" id="KAK8070294.1"/>
    </source>
</evidence>
<evidence type="ECO:0000313" key="2">
    <source>
        <dbReference type="Proteomes" id="UP001480595"/>
    </source>
</evidence>
<dbReference type="EMBL" id="JAQQWL010000006">
    <property type="protein sequence ID" value="KAK8070294.1"/>
    <property type="molecule type" value="Genomic_DNA"/>
</dbReference>